<evidence type="ECO:0000256" key="25">
    <source>
        <dbReference type="SAM" id="MobiDB-lite"/>
    </source>
</evidence>
<evidence type="ECO:0000256" key="20">
    <source>
        <dbReference type="ARBA" id="ARBA00034000"/>
    </source>
</evidence>
<dbReference type="SUPFAM" id="SSF56601">
    <property type="entry name" value="beta-lactamase/transpeptidase-like"/>
    <property type="match status" value="1"/>
</dbReference>
<protein>
    <recommendedName>
        <fullName evidence="6 22">Penicillin-binding protein 1B</fullName>
        <shortName evidence="23">PBP-1b</shortName>
        <shortName evidence="23">PBP1b</shortName>
    </recommendedName>
    <alternativeName>
        <fullName evidence="19 23">Murein polymerase</fullName>
    </alternativeName>
</protein>
<evidence type="ECO:0000259" key="29">
    <source>
        <dbReference type="Pfam" id="PF14814"/>
    </source>
</evidence>
<evidence type="ECO:0000256" key="9">
    <source>
        <dbReference type="ARBA" id="ARBA00022670"/>
    </source>
</evidence>
<evidence type="ECO:0000256" key="6">
    <source>
        <dbReference type="ARBA" id="ARBA00018637"/>
    </source>
</evidence>
<gene>
    <name evidence="30" type="primary">mrcB</name>
    <name evidence="30" type="ORF">C3L24_04760</name>
</gene>
<dbReference type="GO" id="GO:0005886">
    <property type="term" value="C:plasma membrane"/>
    <property type="evidence" value="ECO:0007669"/>
    <property type="project" value="UniProtKB-SubCell"/>
</dbReference>
<evidence type="ECO:0000256" key="2">
    <source>
        <dbReference type="ARBA" id="ARBA00004236"/>
    </source>
</evidence>
<comment type="subcellular location">
    <subcellularLocation>
        <location evidence="2">Cell membrane</location>
    </subcellularLocation>
</comment>
<dbReference type="InterPro" id="IPR050396">
    <property type="entry name" value="Glycosyltr_51/Transpeptidase"/>
</dbReference>
<evidence type="ECO:0000256" key="18">
    <source>
        <dbReference type="ARBA" id="ARBA00023316"/>
    </source>
</evidence>
<keyword evidence="8" id="KW-0121">Carboxypeptidase</keyword>
<keyword evidence="18 23" id="KW-0961">Cell wall biogenesis/degradation</keyword>
<feature type="transmembrane region" description="Helical" evidence="26">
    <location>
        <begin position="38"/>
        <end position="59"/>
    </location>
</feature>
<evidence type="ECO:0000256" key="14">
    <source>
        <dbReference type="ARBA" id="ARBA00022984"/>
    </source>
</evidence>
<dbReference type="GO" id="GO:0008360">
    <property type="term" value="P:regulation of cell shape"/>
    <property type="evidence" value="ECO:0007669"/>
    <property type="project" value="UniProtKB-UniRule"/>
</dbReference>
<dbReference type="InterPro" id="IPR012338">
    <property type="entry name" value="Beta-lactam/transpept-like"/>
</dbReference>
<dbReference type="Gene3D" id="3.30.2060.10">
    <property type="entry name" value="Penicillin-binding protein 1b domain"/>
    <property type="match status" value="1"/>
</dbReference>
<dbReference type="Pfam" id="PF14814">
    <property type="entry name" value="UB2H"/>
    <property type="match status" value="1"/>
</dbReference>
<dbReference type="PANTHER" id="PTHR32282">
    <property type="entry name" value="BINDING PROTEIN TRANSPEPTIDASE, PUTATIVE-RELATED"/>
    <property type="match status" value="1"/>
</dbReference>
<evidence type="ECO:0000256" key="23">
    <source>
        <dbReference type="PIRNR" id="PIRNR002799"/>
    </source>
</evidence>
<dbReference type="GO" id="GO:0008955">
    <property type="term" value="F:peptidoglycan glycosyltransferase activity"/>
    <property type="evidence" value="ECO:0007669"/>
    <property type="project" value="UniProtKB-UniRule"/>
</dbReference>
<evidence type="ECO:0000256" key="12">
    <source>
        <dbReference type="ARBA" id="ARBA00022801"/>
    </source>
</evidence>
<sequence>MARTPTKKRRPAARSGTRAKKPRRRGVSRPRGRVKRRWLARLIAFGFLFSLVAGVYVLYLDHTVRTKFEGKRWAVPARVYGRPLELYAGARLTGEQLQAELRRLGYRKVAHPRQPASWSQSGSRFLIRTRNFQFWDGAEPEQYIDLRLDGGRVAHLSQADGAELALLRLEAPEIGSIYPAHNEDRVLVRRDQLPPGLVTALLAVEDRTFHEHHGVDPRGIARALWANLRAGALVQGGSTLTQQLIKNFYLTRERTLWRKLNEAVMALLLDARYGKDEILGAYANEIYLGQDGSRAIHGFGLASDFYFNRPLGELDLARQALLVALVRGPSYYDPRRNPKRARKRRDLVLRLLAEQGAISQAEARHAAAQPLGVTDQRGRGRGNFPAFMDLVRRQLHRDYREEDLTSEGLRIFTTLDPWVQAHAEEALGDRLGKLEKWNKLPAGKLEGSAVVVDAQGAEVLALVGGRKARFAGFNRALDAVRPIGSLIKPVVYLAALMEPARYTLVTPLEDTGLTIRGGDGKAWTPRNYDRKEHGQVPLHRALANSYNLSTVRLGMDMGLGRVADLLRELGISRPVEPVPAMLLGALSLSPLEVAQLYQGFAGGGFYSPLRAIREVLDAEGRPLQRYPLTVRQAVPGEAVYLLNRNLQEVVSEGTGKGLDRFLPSALKVAGKTGTTDGLRDSWFAGFTGDKVAVVWVGRDDNRPAGLTGGTGALQVWGDMMRRIAPLSLELISPEGVETVWVEPHSMMRSGEGCEGARPFPFIKGSAPRIHSSCSRGGESGLGGFLRDLFQ</sequence>
<evidence type="ECO:0000259" key="27">
    <source>
        <dbReference type="Pfam" id="PF00905"/>
    </source>
</evidence>
<evidence type="ECO:0000256" key="4">
    <source>
        <dbReference type="ARBA" id="ARBA00007090"/>
    </source>
</evidence>
<dbReference type="GO" id="GO:0071555">
    <property type="term" value="P:cell wall organization"/>
    <property type="evidence" value="ECO:0007669"/>
    <property type="project" value="UniProtKB-UniRule"/>
</dbReference>
<dbReference type="Pfam" id="PF00905">
    <property type="entry name" value="Transpeptidase"/>
    <property type="match status" value="1"/>
</dbReference>
<keyword evidence="17" id="KW-0511">Multifunctional enzyme</keyword>
<comment type="pathway">
    <text evidence="3 23">Cell wall biogenesis; peptidoglycan biosynthesis.</text>
</comment>
<evidence type="ECO:0000256" key="17">
    <source>
        <dbReference type="ARBA" id="ARBA00023268"/>
    </source>
</evidence>
<evidence type="ECO:0000256" key="8">
    <source>
        <dbReference type="ARBA" id="ARBA00022645"/>
    </source>
</evidence>
<evidence type="ECO:0000256" key="22">
    <source>
        <dbReference type="NCBIfam" id="TIGR02071"/>
    </source>
</evidence>
<dbReference type="PIRSF" id="PIRSF002799">
    <property type="entry name" value="PBP_1b"/>
    <property type="match status" value="1"/>
</dbReference>
<keyword evidence="13 23" id="KW-0133">Cell shape</keyword>
<evidence type="ECO:0000256" key="13">
    <source>
        <dbReference type="ARBA" id="ARBA00022960"/>
    </source>
</evidence>
<evidence type="ECO:0000256" key="19">
    <source>
        <dbReference type="ARBA" id="ARBA00032454"/>
    </source>
</evidence>
<comment type="caution">
    <text evidence="30">The sequence shown here is derived from an EMBL/GenBank/DDBJ whole genome shotgun (WGS) entry which is preliminary data.</text>
</comment>
<feature type="active site" description="Proton donor; for transglycosylase activity" evidence="24">
    <location>
        <position position="205"/>
    </location>
</feature>
<keyword evidence="26" id="KW-0812">Transmembrane</keyword>
<keyword evidence="11 23" id="KW-0808">Transferase</keyword>
<comment type="catalytic activity">
    <reaction evidence="21">
        <text>[GlcNAc-(1-&gt;4)-Mur2Ac(oyl-L-Ala-gamma-D-Glu-L-Lys-D-Ala-D-Ala)](n)-di-trans,octa-cis-undecaprenyl diphosphate + beta-D-GlcNAc-(1-&gt;4)-Mur2Ac(oyl-L-Ala-gamma-D-Glu-L-Lys-D-Ala-D-Ala)-di-trans,octa-cis-undecaprenyl diphosphate = [GlcNAc-(1-&gt;4)-Mur2Ac(oyl-L-Ala-gamma-D-Glu-L-Lys-D-Ala-D-Ala)](n+1)-di-trans,octa-cis-undecaprenyl diphosphate + di-trans,octa-cis-undecaprenyl diphosphate + H(+)</text>
        <dbReference type="Rhea" id="RHEA:23708"/>
        <dbReference type="Rhea" id="RHEA-COMP:9602"/>
        <dbReference type="Rhea" id="RHEA-COMP:9603"/>
        <dbReference type="ChEBI" id="CHEBI:15378"/>
        <dbReference type="ChEBI" id="CHEBI:58405"/>
        <dbReference type="ChEBI" id="CHEBI:60033"/>
        <dbReference type="ChEBI" id="CHEBI:78435"/>
        <dbReference type="EC" id="2.4.99.28"/>
    </reaction>
</comment>
<keyword evidence="15 26" id="KW-0472">Membrane</keyword>
<evidence type="ECO:0000256" key="10">
    <source>
        <dbReference type="ARBA" id="ARBA00022676"/>
    </source>
</evidence>
<keyword evidence="7" id="KW-1003">Cell membrane</keyword>
<dbReference type="Gene3D" id="3.40.710.10">
    <property type="entry name" value="DD-peptidase/beta-lactamase superfamily"/>
    <property type="match status" value="1"/>
</dbReference>
<dbReference type="SUPFAM" id="SSF53955">
    <property type="entry name" value="Lysozyme-like"/>
    <property type="match status" value="1"/>
</dbReference>
<dbReference type="UniPathway" id="UPA00219"/>
<evidence type="ECO:0000259" key="28">
    <source>
        <dbReference type="Pfam" id="PF00912"/>
    </source>
</evidence>
<dbReference type="GO" id="GO:0006508">
    <property type="term" value="P:proteolysis"/>
    <property type="evidence" value="ECO:0007669"/>
    <property type="project" value="UniProtKB-KW"/>
</dbReference>
<comment type="similarity">
    <text evidence="5 23">In the N-terminal section; belongs to the glycosyltransferase 51 family.</text>
</comment>
<keyword evidence="12" id="KW-0378">Hydrolase</keyword>
<dbReference type="InterPro" id="IPR028166">
    <property type="entry name" value="UB2H"/>
</dbReference>
<dbReference type="NCBIfam" id="TIGR02071">
    <property type="entry name" value="PBP_1b"/>
    <property type="match status" value="1"/>
</dbReference>
<proteinExistence type="inferred from homology"/>
<dbReference type="InterPro" id="IPR011813">
    <property type="entry name" value="PBP_1b"/>
</dbReference>
<dbReference type="PANTHER" id="PTHR32282:SF11">
    <property type="entry name" value="PENICILLIN-BINDING PROTEIN 1B"/>
    <property type="match status" value="1"/>
</dbReference>
<comment type="catalytic activity">
    <reaction evidence="20">
        <text>Preferential cleavage: (Ac)2-L-Lys-D-Ala-|-D-Ala. Also transpeptidation of peptidyl-alanyl moieties that are N-acyl substituents of D-alanine.</text>
        <dbReference type="EC" id="3.4.16.4"/>
    </reaction>
</comment>
<keyword evidence="16" id="KW-0046">Antibiotic resistance</keyword>
<comment type="similarity">
    <text evidence="4 23">In the C-terminal section; belongs to the transpeptidase family.</text>
</comment>
<evidence type="ECO:0000256" key="26">
    <source>
        <dbReference type="SAM" id="Phobius"/>
    </source>
</evidence>
<feature type="domain" description="Penicillin-binding protein transpeptidase" evidence="27">
    <location>
        <begin position="447"/>
        <end position="696"/>
    </location>
</feature>
<dbReference type="Proteomes" id="UP000250928">
    <property type="component" value="Unassembled WGS sequence"/>
</dbReference>
<feature type="domain" description="Glycosyl transferase family 51" evidence="28">
    <location>
        <begin position="181"/>
        <end position="351"/>
    </location>
</feature>
<feature type="active site" description="Acyl-ester intermediate; for transpeptidase activity" evidence="24">
    <location>
        <position position="485"/>
    </location>
</feature>
<dbReference type="GO" id="GO:0008658">
    <property type="term" value="F:penicillin binding"/>
    <property type="evidence" value="ECO:0007669"/>
    <property type="project" value="UniProtKB-UniRule"/>
</dbReference>
<dbReference type="InterPro" id="IPR001460">
    <property type="entry name" value="PCN-bd_Tpept"/>
</dbReference>
<accession>A0A6N4E1P5</accession>
<evidence type="ECO:0000256" key="24">
    <source>
        <dbReference type="PIRSR" id="PIRSR002799-1"/>
    </source>
</evidence>
<keyword evidence="14 23" id="KW-0573">Peptidoglycan synthesis</keyword>
<dbReference type="GO" id="GO:0009252">
    <property type="term" value="P:peptidoglycan biosynthetic process"/>
    <property type="evidence" value="ECO:0007669"/>
    <property type="project" value="UniProtKB-UniRule"/>
</dbReference>
<evidence type="ECO:0000256" key="16">
    <source>
        <dbReference type="ARBA" id="ARBA00023251"/>
    </source>
</evidence>
<dbReference type="GO" id="GO:0046677">
    <property type="term" value="P:response to antibiotic"/>
    <property type="evidence" value="ECO:0007669"/>
    <property type="project" value="UniProtKB-UniRule"/>
</dbReference>
<feature type="region of interest" description="Disordered" evidence="25">
    <location>
        <begin position="1"/>
        <end position="30"/>
    </location>
</feature>
<evidence type="ECO:0000256" key="3">
    <source>
        <dbReference type="ARBA" id="ARBA00004752"/>
    </source>
</evidence>
<evidence type="ECO:0000256" key="5">
    <source>
        <dbReference type="ARBA" id="ARBA00007739"/>
    </source>
</evidence>
<dbReference type="InterPro" id="IPR023346">
    <property type="entry name" value="Lysozyme-like_dom_sf"/>
</dbReference>
<dbReference type="GO" id="GO:0030288">
    <property type="term" value="C:outer membrane-bounded periplasmic space"/>
    <property type="evidence" value="ECO:0007669"/>
    <property type="project" value="TreeGrafter"/>
</dbReference>
<dbReference type="InterPro" id="IPR001264">
    <property type="entry name" value="Glyco_trans_51"/>
</dbReference>
<keyword evidence="10 23" id="KW-0328">Glycosyltransferase</keyword>
<reference evidence="30 31" key="1">
    <citation type="submission" date="2018-01" db="EMBL/GenBank/DDBJ databases">
        <title>Novel co-symbiosis in the lucinid bivalve Phacoides pectinatus.</title>
        <authorList>
            <person name="Lim S.J."/>
            <person name="Davis B.G."/>
            <person name="Gill D.E."/>
            <person name="Engel A.S."/>
            <person name="Anderson L.C."/>
            <person name="Campbell B.J."/>
        </authorList>
    </citation>
    <scope>NUCLEOTIDE SEQUENCE [LARGE SCALE GENOMIC DNA]</scope>
    <source>
        <strain evidence="30">N3_P5</strain>
    </source>
</reference>
<keyword evidence="9" id="KW-0645">Protease</keyword>
<evidence type="ECO:0000256" key="21">
    <source>
        <dbReference type="ARBA" id="ARBA00049902"/>
    </source>
</evidence>
<evidence type="ECO:0000313" key="30">
    <source>
        <dbReference type="EMBL" id="PUE03305.1"/>
    </source>
</evidence>
<name>A0A6N4E1P5_9GAMM</name>
<keyword evidence="26" id="KW-1133">Transmembrane helix</keyword>
<evidence type="ECO:0000256" key="11">
    <source>
        <dbReference type="ARBA" id="ARBA00022679"/>
    </source>
</evidence>
<dbReference type="AlphaFoldDB" id="A0A6N4E1P5"/>
<dbReference type="Pfam" id="PF00912">
    <property type="entry name" value="Transgly"/>
    <property type="match status" value="1"/>
</dbReference>
<dbReference type="InterPro" id="IPR036950">
    <property type="entry name" value="PBP_transglycosylase"/>
</dbReference>
<dbReference type="GO" id="GO:0009274">
    <property type="term" value="C:peptidoglycan-based cell wall"/>
    <property type="evidence" value="ECO:0007669"/>
    <property type="project" value="UniProtKB-UniRule"/>
</dbReference>
<evidence type="ECO:0000256" key="15">
    <source>
        <dbReference type="ARBA" id="ARBA00023136"/>
    </source>
</evidence>
<dbReference type="GO" id="GO:0009002">
    <property type="term" value="F:serine-type D-Ala-D-Ala carboxypeptidase activity"/>
    <property type="evidence" value="ECO:0007669"/>
    <property type="project" value="UniProtKB-EC"/>
</dbReference>
<dbReference type="Gene3D" id="1.10.3810.10">
    <property type="entry name" value="Biosynthetic peptidoglycan transglycosylase-like"/>
    <property type="match status" value="1"/>
</dbReference>
<dbReference type="EMBL" id="PQCO01000161">
    <property type="protein sequence ID" value="PUE03305.1"/>
    <property type="molecule type" value="Genomic_DNA"/>
</dbReference>
<organism evidence="30 31">
    <name type="scientific">Candidatus Sedimenticola endophacoides</name>
    <dbReference type="NCBI Taxonomy" id="2548426"/>
    <lineage>
        <taxon>Bacteria</taxon>
        <taxon>Pseudomonadati</taxon>
        <taxon>Pseudomonadota</taxon>
        <taxon>Gammaproteobacteria</taxon>
        <taxon>Chromatiales</taxon>
        <taxon>Sedimenticolaceae</taxon>
        <taxon>Sedimenticola</taxon>
    </lineage>
</organism>
<evidence type="ECO:0000256" key="1">
    <source>
        <dbReference type="ARBA" id="ARBA00002624"/>
    </source>
</evidence>
<evidence type="ECO:0000313" key="31">
    <source>
        <dbReference type="Proteomes" id="UP000250928"/>
    </source>
</evidence>
<comment type="function">
    <text evidence="1 23">Cell wall formation. Synthesis of cross-linked peptidoglycan from the lipid intermediates. The enzyme has a penicillin-insensitive transglycosylase N-terminal domain (formation of linear glycan strands) and a penicillin-sensitive transpeptidase C-terminal domain (cross-linking of the peptide subunits).</text>
</comment>
<evidence type="ECO:0000256" key="7">
    <source>
        <dbReference type="ARBA" id="ARBA00022475"/>
    </source>
</evidence>
<feature type="domain" description="Bifunctional transglycosylase second" evidence="29">
    <location>
        <begin position="86"/>
        <end position="169"/>
    </location>
</feature>